<proteinExistence type="predicted"/>
<keyword evidence="5 6" id="KW-0472">Membrane</keyword>
<evidence type="ECO:0000256" key="2">
    <source>
        <dbReference type="ARBA" id="ARBA00022475"/>
    </source>
</evidence>
<evidence type="ECO:0000256" key="6">
    <source>
        <dbReference type="SAM" id="Phobius"/>
    </source>
</evidence>
<dbReference type="RefSeq" id="WP_338608166.1">
    <property type="nucleotide sequence ID" value="NZ_CP146275.1"/>
</dbReference>
<feature type="transmembrane region" description="Helical" evidence="6">
    <location>
        <begin position="31"/>
        <end position="47"/>
    </location>
</feature>
<evidence type="ECO:0000256" key="1">
    <source>
        <dbReference type="ARBA" id="ARBA00004651"/>
    </source>
</evidence>
<feature type="transmembrane region" description="Helical" evidence="6">
    <location>
        <begin position="91"/>
        <end position="115"/>
    </location>
</feature>
<evidence type="ECO:0000313" key="8">
    <source>
        <dbReference type="Proteomes" id="UP001369958"/>
    </source>
</evidence>
<keyword evidence="3 6" id="KW-0812">Transmembrane</keyword>
<dbReference type="PANTHER" id="PTHR33931:SF2">
    <property type="entry name" value="HOLIN-LIKE PROTEIN CIDA"/>
    <property type="match status" value="1"/>
</dbReference>
<evidence type="ECO:0000256" key="3">
    <source>
        <dbReference type="ARBA" id="ARBA00022692"/>
    </source>
</evidence>
<accession>A0ABZ2I060</accession>
<organism evidence="7 8">
    <name type="scientific">Pelagibacterium nitratireducens</name>
    <dbReference type="NCBI Taxonomy" id="1046114"/>
    <lineage>
        <taxon>Bacteria</taxon>
        <taxon>Pseudomonadati</taxon>
        <taxon>Pseudomonadota</taxon>
        <taxon>Alphaproteobacteria</taxon>
        <taxon>Hyphomicrobiales</taxon>
        <taxon>Devosiaceae</taxon>
        <taxon>Pelagibacterium</taxon>
    </lineage>
</organism>
<sequence length="125" mass="13076">MLLGLFVLLACQLGGDIITRALSLPVPGPVIGILLLLGVMVVARYLPKRDRSVGAQIETAADSLLGWLGLFFVPAGVGISQHFDLVAANGLALTLVLVVSSVLTLAVTVWVFILARRLFGARGNG</sequence>
<dbReference type="PANTHER" id="PTHR33931">
    <property type="entry name" value="HOLIN-LIKE PROTEIN CIDA-RELATED"/>
    <property type="match status" value="1"/>
</dbReference>
<dbReference type="InterPro" id="IPR005538">
    <property type="entry name" value="LrgA/CidA"/>
</dbReference>
<dbReference type="EMBL" id="CP146275">
    <property type="protein sequence ID" value="WWT32744.1"/>
    <property type="molecule type" value="Genomic_DNA"/>
</dbReference>
<dbReference type="Pfam" id="PF03788">
    <property type="entry name" value="LrgA"/>
    <property type="match status" value="1"/>
</dbReference>
<keyword evidence="2" id="KW-1003">Cell membrane</keyword>
<keyword evidence="8" id="KW-1185">Reference proteome</keyword>
<dbReference type="Proteomes" id="UP001369958">
    <property type="component" value="Chromosome"/>
</dbReference>
<name>A0ABZ2I060_9HYPH</name>
<evidence type="ECO:0000256" key="4">
    <source>
        <dbReference type="ARBA" id="ARBA00022989"/>
    </source>
</evidence>
<evidence type="ECO:0000256" key="5">
    <source>
        <dbReference type="ARBA" id="ARBA00023136"/>
    </source>
</evidence>
<protein>
    <submittedName>
        <fullName evidence="7">CidA/LrgA family protein</fullName>
    </submittedName>
</protein>
<comment type="subcellular location">
    <subcellularLocation>
        <location evidence="1">Cell membrane</location>
        <topology evidence="1">Multi-pass membrane protein</topology>
    </subcellularLocation>
</comment>
<gene>
    <name evidence="7" type="ORF">V6617_17320</name>
</gene>
<evidence type="ECO:0000313" key="7">
    <source>
        <dbReference type="EMBL" id="WWT32744.1"/>
    </source>
</evidence>
<keyword evidence="4 6" id="KW-1133">Transmembrane helix</keyword>
<reference evidence="7 8" key="1">
    <citation type="submission" date="2024-02" db="EMBL/GenBank/DDBJ databases">
        <title>Complete genome sequence of Pelagibacterium nitratireducens ZH15.</title>
        <authorList>
            <person name="Zhao L.H."/>
        </authorList>
    </citation>
    <scope>NUCLEOTIDE SEQUENCE [LARGE SCALE GENOMIC DNA]</scope>
    <source>
        <strain evidence="7 8">ZH15</strain>
    </source>
</reference>
<feature type="transmembrane region" description="Helical" evidence="6">
    <location>
        <begin position="59"/>
        <end position="79"/>
    </location>
</feature>